<keyword evidence="4" id="KW-1185">Reference proteome</keyword>
<proteinExistence type="predicted"/>
<dbReference type="Pfam" id="PF14379">
    <property type="entry name" value="Myb_CC_LHEQLE"/>
    <property type="match status" value="1"/>
</dbReference>
<evidence type="ECO:0000259" key="2">
    <source>
        <dbReference type="Pfam" id="PF14379"/>
    </source>
</evidence>
<dbReference type="Proteomes" id="UP001222027">
    <property type="component" value="Unassembled WGS sequence"/>
</dbReference>
<name>A0AAV8P720_ENSVE</name>
<sequence length="137" mass="15585">MDGPISLGRCSRGLNSTRHRDPDTPFGEGFFVSKASLNKDLLSDNTEHDPKIPFIMQITEALRLQLDVQRRLREQLEFTNQRLPYCCAGLRIAEALKASARCPKVTIEAQSRMLQQMFEEKVKTNKNGSQNTFPTED</sequence>
<accession>A0AAV8P720</accession>
<protein>
    <recommendedName>
        <fullName evidence="2">MYB-CC type transcription factor LHEQLE-containing domain-containing protein</fullName>
    </recommendedName>
</protein>
<organism evidence="3 4">
    <name type="scientific">Ensete ventricosum</name>
    <name type="common">Abyssinian banana</name>
    <name type="synonym">Musa ensete</name>
    <dbReference type="NCBI Taxonomy" id="4639"/>
    <lineage>
        <taxon>Eukaryota</taxon>
        <taxon>Viridiplantae</taxon>
        <taxon>Streptophyta</taxon>
        <taxon>Embryophyta</taxon>
        <taxon>Tracheophyta</taxon>
        <taxon>Spermatophyta</taxon>
        <taxon>Magnoliopsida</taxon>
        <taxon>Liliopsida</taxon>
        <taxon>Zingiberales</taxon>
        <taxon>Musaceae</taxon>
        <taxon>Ensete</taxon>
    </lineage>
</organism>
<feature type="region of interest" description="Disordered" evidence="1">
    <location>
        <begin position="1"/>
        <end position="22"/>
    </location>
</feature>
<evidence type="ECO:0000256" key="1">
    <source>
        <dbReference type="SAM" id="MobiDB-lite"/>
    </source>
</evidence>
<dbReference type="PANTHER" id="PTHR31499:SF80">
    <property type="entry name" value="HTH MYB-TYPE DOMAIN-CONTAINING PROTEIN"/>
    <property type="match status" value="1"/>
</dbReference>
<dbReference type="EMBL" id="JAQQAF010000007">
    <property type="protein sequence ID" value="KAJ8470701.1"/>
    <property type="molecule type" value="Genomic_DNA"/>
</dbReference>
<evidence type="ECO:0000313" key="3">
    <source>
        <dbReference type="EMBL" id="KAJ8470701.1"/>
    </source>
</evidence>
<comment type="caution">
    <text evidence="3">The sequence shown here is derived from an EMBL/GenBank/DDBJ whole genome shotgun (WGS) entry which is preliminary data.</text>
</comment>
<reference evidence="3 4" key="1">
    <citation type="submission" date="2022-12" db="EMBL/GenBank/DDBJ databases">
        <title>Chromosome-scale assembly of the Ensete ventricosum genome.</title>
        <authorList>
            <person name="Dussert Y."/>
            <person name="Stocks J."/>
            <person name="Wendawek A."/>
            <person name="Woldeyes F."/>
            <person name="Nichols R.A."/>
            <person name="Borrell J.S."/>
        </authorList>
    </citation>
    <scope>NUCLEOTIDE SEQUENCE [LARGE SCALE GENOMIC DNA]</scope>
    <source>
        <strain evidence="4">cv. Maze</strain>
        <tissue evidence="3">Seeds</tissue>
    </source>
</reference>
<dbReference type="InterPro" id="IPR046955">
    <property type="entry name" value="PHR1-like"/>
</dbReference>
<evidence type="ECO:0000313" key="4">
    <source>
        <dbReference type="Proteomes" id="UP001222027"/>
    </source>
</evidence>
<gene>
    <name evidence="3" type="ORF">OPV22_025044</name>
</gene>
<feature type="domain" description="MYB-CC type transcription factor LHEQLE-containing" evidence="2">
    <location>
        <begin position="56"/>
        <end position="77"/>
    </location>
</feature>
<dbReference type="InterPro" id="IPR025756">
    <property type="entry name" value="Myb_CC_LHEQLE"/>
</dbReference>
<dbReference type="AlphaFoldDB" id="A0AAV8P720"/>
<dbReference type="PANTHER" id="PTHR31499">
    <property type="entry name" value="MYB FAMILY TRANSCRIPTION FACTOR PHL11"/>
    <property type="match status" value="1"/>
</dbReference>
<dbReference type="GO" id="GO:0003700">
    <property type="term" value="F:DNA-binding transcription factor activity"/>
    <property type="evidence" value="ECO:0007669"/>
    <property type="project" value="InterPro"/>
</dbReference>